<evidence type="ECO:0000313" key="2">
    <source>
        <dbReference type="Proteomes" id="UP000030624"/>
    </source>
</evidence>
<dbReference type="AlphaFoldDB" id="A0A0A7GG66"/>
<gene>
    <name evidence="1" type="ORF">GACE_0904</name>
</gene>
<accession>A0A0A7GG66</accession>
<organism evidence="1 2">
    <name type="scientific">Geoglobus acetivorans</name>
    <dbReference type="NCBI Taxonomy" id="565033"/>
    <lineage>
        <taxon>Archaea</taxon>
        <taxon>Methanobacteriati</taxon>
        <taxon>Methanobacteriota</taxon>
        <taxon>Archaeoglobi</taxon>
        <taxon>Archaeoglobales</taxon>
        <taxon>Archaeoglobaceae</taxon>
        <taxon>Geoglobus</taxon>
    </lineage>
</organism>
<dbReference type="KEGG" id="gac:GACE_0904"/>
<dbReference type="Proteomes" id="UP000030624">
    <property type="component" value="Chromosome"/>
</dbReference>
<proteinExistence type="predicted"/>
<dbReference type="EMBL" id="CP009552">
    <property type="protein sequence ID" value="AIY89951.1"/>
    <property type="molecule type" value="Genomic_DNA"/>
</dbReference>
<name>A0A0A7GG66_GEOAI</name>
<sequence>MIRWKYVRFAEWQQFYRIYSVIPFTHVFSQITRMCSVFTVNEKTNCIPDAG</sequence>
<reference evidence="1 2" key="1">
    <citation type="journal article" date="2015" name="Appl. Environ. Microbiol.">
        <title>The Geoglobus acetivorans genome: Fe(III) reduction, acetate utilization, autotrophic growth, and degradation of aromatic compounds in a hyperthermophilic archaeon.</title>
        <authorList>
            <person name="Mardanov A.V."/>
            <person name="Slododkina G.B."/>
            <person name="Slobodkin A.I."/>
            <person name="Beletsky A.V."/>
            <person name="Gavrilov S.N."/>
            <person name="Kublanov I.V."/>
            <person name="Bonch-Osmolovskaya E.A."/>
            <person name="Skryabin K.G."/>
            <person name="Ravin N.V."/>
        </authorList>
    </citation>
    <scope>NUCLEOTIDE SEQUENCE [LARGE SCALE GENOMIC DNA]</scope>
    <source>
        <strain evidence="1 2">SBH6</strain>
    </source>
</reference>
<protein>
    <submittedName>
        <fullName evidence="1">Uncharacterized protein</fullName>
    </submittedName>
</protein>
<dbReference type="STRING" id="565033.GACE_0904"/>
<evidence type="ECO:0000313" key="1">
    <source>
        <dbReference type="EMBL" id="AIY89951.1"/>
    </source>
</evidence>
<dbReference type="HOGENOM" id="CLU_3093953_0_0_2"/>